<feature type="chain" id="PRO_5012308710" evidence="1">
    <location>
        <begin position="20"/>
        <end position="88"/>
    </location>
</feature>
<keyword evidence="1" id="KW-0732">Signal</keyword>
<dbReference type="AlphaFoldDB" id="A0A239G937"/>
<feature type="signal peptide" evidence="1">
    <location>
        <begin position="1"/>
        <end position="19"/>
    </location>
</feature>
<evidence type="ECO:0000313" key="3">
    <source>
        <dbReference type="Proteomes" id="UP000198440"/>
    </source>
</evidence>
<dbReference type="EMBL" id="FZON01000025">
    <property type="protein sequence ID" value="SNS65677.1"/>
    <property type="molecule type" value="Genomic_DNA"/>
</dbReference>
<accession>A0A239G937</accession>
<gene>
    <name evidence="2" type="ORF">SAMN04488078_10253</name>
</gene>
<dbReference type="RefSeq" id="WP_089278411.1">
    <property type="nucleotide sequence ID" value="NZ_FZON01000025.1"/>
</dbReference>
<reference evidence="2 3" key="1">
    <citation type="submission" date="2017-06" db="EMBL/GenBank/DDBJ databases">
        <authorList>
            <person name="Kim H.J."/>
            <person name="Triplett B.A."/>
        </authorList>
    </citation>
    <scope>NUCLEOTIDE SEQUENCE [LARGE SCALE GENOMIC DNA]</scope>
    <source>
        <strain evidence="2 3">DSM 11445</strain>
    </source>
</reference>
<proteinExistence type="predicted"/>
<protein>
    <submittedName>
        <fullName evidence="2">Uncharacterized protein</fullName>
    </submittedName>
</protein>
<evidence type="ECO:0000313" key="2">
    <source>
        <dbReference type="EMBL" id="SNS65677.1"/>
    </source>
</evidence>
<dbReference type="Proteomes" id="UP000198440">
    <property type="component" value="Unassembled WGS sequence"/>
</dbReference>
<dbReference type="OrthoDB" id="9867153at2"/>
<organism evidence="2 3">
    <name type="scientific">Antarctobacter heliothermus</name>
    <dbReference type="NCBI Taxonomy" id="74033"/>
    <lineage>
        <taxon>Bacteria</taxon>
        <taxon>Pseudomonadati</taxon>
        <taxon>Pseudomonadota</taxon>
        <taxon>Alphaproteobacteria</taxon>
        <taxon>Rhodobacterales</taxon>
        <taxon>Roseobacteraceae</taxon>
        <taxon>Antarctobacter</taxon>
    </lineage>
</organism>
<sequence>MRSFVVALVCTLCASAASASPLTCWYNSSGASTGADGGSMDVPEAQWGLSYAIPNPRANGTDDYAYVIILPSYDSGNDCPETAELRAE</sequence>
<name>A0A239G937_9RHOB</name>
<evidence type="ECO:0000256" key="1">
    <source>
        <dbReference type="SAM" id="SignalP"/>
    </source>
</evidence>